<name>A0AA39ZMG3_9PEZI</name>
<dbReference type="InterPro" id="IPR022190">
    <property type="entry name" value="DUF3716"/>
</dbReference>
<organism evidence="2 3">
    <name type="scientific">Cercophora samala</name>
    <dbReference type="NCBI Taxonomy" id="330535"/>
    <lineage>
        <taxon>Eukaryota</taxon>
        <taxon>Fungi</taxon>
        <taxon>Dikarya</taxon>
        <taxon>Ascomycota</taxon>
        <taxon>Pezizomycotina</taxon>
        <taxon>Sordariomycetes</taxon>
        <taxon>Sordariomycetidae</taxon>
        <taxon>Sordariales</taxon>
        <taxon>Lasiosphaeriaceae</taxon>
        <taxon>Cercophora</taxon>
    </lineage>
</organism>
<proteinExistence type="predicted"/>
<dbReference type="AlphaFoldDB" id="A0AA39ZMG3"/>
<feature type="compositionally biased region" description="Low complexity" evidence="1">
    <location>
        <begin position="189"/>
        <end position="229"/>
    </location>
</feature>
<feature type="region of interest" description="Disordered" evidence="1">
    <location>
        <begin position="1"/>
        <end position="34"/>
    </location>
</feature>
<feature type="region of interest" description="Disordered" evidence="1">
    <location>
        <begin position="451"/>
        <end position="477"/>
    </location>
</feature>
<feature type="region of interest" description="Disordered" evidence="1">
    <location>
        <begin position="130"/>
        <end position="149"/>
    </location>
</feature>
<dbReference type="EMBL" id="JAULSY010000004">
    <property type="protein sequence ID" value="KAK0673868.1"/>
    <property type="molecule type" value="Genomic_DNA"/>
</dbReference>
<reference evidence="2" key="1">
    <citation type="submission" date="2023-06" db="EMBL/GenBank/DDBJ databases">
        <title>Genome-scale phylogeny and comparative genomics of the fungal order Sordariales.</title>
        <authorList>
            <consortium name="Lawrence Berkeley National Laboratory"/>
            <person name="Hensen N."/>
            <person name="Bonometti L."/>
            <person name="Westerberg I."/>
            <person name="Brannstrom I.O."/>
            <person name="Guillou S."/>
            <person name="Cros-Aarteil S."/>
            <person name="Calhoun S."/>
            <person name="Haridas S."/>
            <person name="Kuo A."/>
            <person name="Mondo S."/>
            <person name="Pangilinan J."/>
            <person name="Riley R."/>
            <person name="Labutti K."/>
            <person name="Andreopoulos B."/>
            <person name="Lipzen A."/>
            <person name="Chen C."/>
            <person name="Yanf M."/>
            <person name="Daum C."/>
            <person name="Ng V."/>
            <person name="Clum A."/>
            <person name="Steindorff A."/>
            <person name="Ohm R."/>
            <person name="Martin F."/>
            <person name="Silar P."/>
            <person name="Natvig D."/>
            <person name="Lalanne C."/>
            <person name="Gautier V."/>
            <person name="Ament-Velasquez S.L."/>
            <person name="Kruys A."/>
            <person name="Hutchinson M.I."/>
            <person name="Powell A.J."/>
            <person name="Barry K."/>
            <person name="Miller A.N."/>
            <person name="Grigoriev I.V."/>
            <person name="Debuchy R."/>
            <person name="Gladieux P."/>
            <person name="Thoren M.H."/>
            <person name="Johannesson H."/>
        </authorList>
    </citation>
    <scope>NUCLEOTIDE SEQUENCE</scope>
    <source>
        <strain evidence="2">CBS 307.81</strain>
    </source>
</reference>
<evidence type="ECO:0000313" key="3">
    <source>
        <dbReference type="Proteomes" id="UP001174997"/>
    </source>
</evidence>
<keyword evidence="3" id="KW-1185">Reference proteome</keyword>
<accession>A0AA39ZMG3</accession>
<feature type="compositionally biased region" description="Acidic residues" evidence="1">
    <location>
        <begin position="135"/>
        <end position="144"/>
    </location>
</feature>
<evidence type="ECO:0000313" key="2">
    <source>
        <dbReference type="EMBL" id="KAK0673868.1"/>
    </source>
</evidence>
<feature type="region of interest" description="Disordered" evidence="1">
    <location>
        <begin position="188"/>
        <end position="237"/>
    </location>
</feature>
<gene>
    <name evidence="2" type="ORF">QBC41DRAFT_298336</name>
</gene>
<protein>
    <submittedName>
        <fullName evidence="2">3-ketodihydrosphingosine reductase tsc-10</fullName>
    </submittedName>
</protein>
<evidence type="ECO:0000256" key="1">
    <source>
        <dbReference type="SAM" id="MobiDB-lite"/>
    </source>
</evidence>
<sequence length="477" mass="50840">MTSTVPRPQRGRPNKVTKPQPSTARGRPTRGVVPGSLDVHAAHQLHQAQAQAHQQAQAQAQAQYGVHAAPYVAAAHAAQHALDELKPEPDHSVFDNVGVDVGVGVGVGVPMGVEDYAAAAMESELGNVDAHGEAEPDADMEEDDHSVGASGLQQHVDLSTASMLANGGGNVVGGGVVGQSVHDHMQDMQQGLAHAQQQHQQQQQQQQQHQHQHQQQPQAQMGAPQQMQASHQPMEPQVVGVTEELARDSGYQNLSVESALAKRLAREPGRRLATQRRPEQQLNLNRRSNVEALFAHISGTLAPQPCKNCHKGHGPWSVCVVVDGQMCGSCANCWFNASGARCSFHETRTQQPMAQHAGIMPPTSAALPADPNYRYTPAHSLLPPTHSNAMQAMNFGGGGVSSLNNNPLLQQLVSKAMNEVRSADRATRLYWQLEITAKQLALQYAEYEEATGGQNQPGGAGNQIGAGQHGMGDDGSA</sequence>
<feature type="compositionally biased region" description="Gly residues" evidence="1">
    <location>
        <begin position="455"/>
        <end position="470"/>
    </location>
</feature>
<comment type="caution">
    <text evidence="2">The sequence shown here is derived from an EMBL/GenBank/DDBJ whole genome shotgun (WGS) entry which is preliminary data.</text>
</comment>
<dbReference type="Proteomes" id="UP001174997">
    <property type="component" value="Unassembled WGS sequence"/>
</dbReference>
<dbReference type="Pfam" id="PF12511">
    <property type="entry name" value="DUF3716"/>
    <property type="match status" value="1"/>
</dbReference>